<feature type="domain" description="Cytochrome C Planctomycete-type" evidence="2">
    <location>
        <begin position="216"/>
        <end position="272"/>
    </location>
</feature>
<dbReference type="SUPFAM" id="SSF46626">
    <property type="entry name" value="Cytochrome c"/>
    <property type="match status" value="1"/>
</dbReference>
<name>A0ABW1ELY3_9BACT</name>
<organism evidence="4 5">
    <name type="scientific">Acidicapsa dinghuensis</name>
    <dbReference type="NCBI Taxonomy" id="2218256"/>
    <lineage>
        <taxon>Bacteria</taxon>
        <taxon>Pseudomonadati</taxon>
        <taxon>Acidobacteriota</taxon>
        <taxon>Terriglobia</taxon>
        <taxon>Terriglobales</taxon>
        <taxon>Acidobacteriaceae</taxon>
        <taxon>Acidicapsa</taxon>
    </lineage>
</organism>
<evidence type="ECO:0000259" key="3">
    <source>
        <dbReference type="Pfam" id="PF09990"/>
    </source>
</evidence>
<dbReference type="InterPro" id="IPR011429">
    <property type="entry name" value="Cyt_c_Planctomycete-type"/>
</dbReference>
<feature type="domain" description="DUF2231" evidence="3">
    <location>
        <begin position="53"/>
        <end position="168"/>
    </location>
</feature>
<feature type="transmembrane region" description="Helical" evidence="1">
    <location>
        <begin position="149"/>
        <end position="166"/>
    </location>
</feature>
<dbReference type="PANTHER" id="PTHR35889">
    <property type="entry name" value="CYCLOINULO-OLIGOSACCHARIDE FRUCTANOTRANSFERASE-RELATED"/>
    <property type="match status" value="1"/>
</dbReference>
<dbReference type="Proteomes" id="UP001596091">
    <property type="component" value="Unassembled WGS sequence"/>
</dbReference>
<reference evidence="5" key="1">
    <citation type="journal article" date="2019" name="Int. J. Syst. Evol. Microbiol.">
        <title>The Global Catalogue of Microorganisms (GCM) 10K type strain sequencing project: providing services to taxonomists for standard genome sequencing and annotation.</title>
        <authorList>
            <consortium name="The Broad Institute Genomics Platform"/>
            <consortium name="The Broad Institute Genome Sequencing Center for Infectious Disease"/>
            <person name="Wu L."/>
            <person name="Ma J."/>
        </authorList>
    </citation>
    <scope>NUCLEOTIDE SEQUENCE [LARGE SCALE GENOMIC DNA]</scope>
    <source>
        <strain evidence="5">JCM 4087</strain>
    </source>
</reference>
<comment type="caution">
    <text evidence="4">The sequence shown here is derived from an EMBL/GenBank/DDBJ whole genome shotgun (WGS) entry which is preliminary data.</text>
</comment>
<dbReference type="InterPro" id="IPR019251">
    <property type="entry name" value="DUF2231_TM"/>
</dbReference>
<keyword evidence="1" id="KW-0472">Membrane</keyword>
<accession>A0ABW1ELY3</accession>
<keyword evidence="1" id="KW-1133">Transmembrane helix</keyword>
<dbReference type="Pfam" id="PF07635">
    <property type="entry name" value="PSCyt1"/>
    <property type="match status" value="1"/>
</dbReference>
<feature type="transmembrane region" description="Helical" evidence="1">
    <location>
        <begin position="119"/>
        <end position="137"/>
    </location>
</feature>
<gene>
    <name evidence="4" type="ORF">ACFPT7_22440</name>
</gene>
<dbReference type="InterPro" id="IPR036909">
    <property type="entry name" value="Cyt_c-like_dom_sf"/>
</dbReference>
<evidence type="ECO:0000259" key="2">
    <source>
        <dbReference type="Pfam" id="PF07635"/>
    </source>
</evidence>
<evidence type="ECO:0000313" key="4">
    <source>
        <dbReference type="EMBL" id="MFC5865083.1"/>
    </source>
</evidence>
<dbReference type="SUPFAM" id="SSF52047">
    <property type="entry name" value="RNI-like"/>
    <property type="match status" value="1"/>
</dbReference>
<dbReference type="RefSeq" id="WP_263331995.1">
    <property type="nucleotide sequence ID" value="NZ_JAGSYH010000001.1"/>
</dbReference>
<keyword evidence="1" id="KW-0812">Transmembrane</keyword>
<sequence>MIAAEKITVRRTSIARSAWIRVLGVSVMLIALPFVFRLDGRAHGDWLQFFGRFHPVLLHLPIGLIVLVPVLEITGVKRPALREAAGFVLSVALIVALPTLALGYMLAYGAGDSGTTVTLHMSGAIALCIGLMLCVLMRPAWAARAQANIYPSLLVATLLVLVWTSHQGGSISHGSDYLTHYMPTALRPLLRISSGENVSPDSFYARHINPVLDAKCVSCHSASNAKAGLRLDTYDRLMRGGQDGTSILPGKPDASMLLKRVTLPNTDRHFMPAEGRTPLTTEEISWIRAWILAGASPIATTVPGVNIAADHSEPPPQPVDDYSALMPEILRMQQGQGAKLVPVSGKASDGLILRTVDISSTFGDAQLAQLQKFAPYIVEAELGRTAVTDAAFDTLSRFTHLRALHLEGTSITGTGIAKLSALSQLTYLNLSSTKVTPDSVTVLKKMPNLRHVYLFNTAAQPDDTSARKTP</sequence>
<evidence type="ECO:0000313" key="5">
    <source>
        <dbReference type="Proteomes" id="UP001596091"/>
    </source>
</evidence>
<feature type="transmembrane region" description="Helical" evidence="1">
    <location>
        <begin position="87"/>
        <end position="107"/>
    </location>
</feature>
<dbReference type="PANTHER" id="PTHR35889:SF3">
    <property type="entry name" value="F-BOX DOMAIN-CONTAINING PROTEIN"/>
    <property type="match status" value="1"/>
</dbReference>
<keyword evidence="5" id="KW-1185">Reference proteome</keyword>
<feature type="transmembrane region" description="Helical" evidence="1">
    <location>
        <begin position="56"/>
        <end position="75"/>
    </location>
</feature>
<protein>
    <submittedName>
        <fullName evidence="4">C-type cytochrome domain-containing protein</fullName>
    </submittedName>
</protein>
<dbReference type="InterPro" id="IPR032675">
    <property type="entry name" value="LRR_dom_sf"/>
</dbReference>
<dbReference type="EMBL" id="JBHSPH010000010">
    <property type="protein sequence ID" value="MFC5865083.1"/>
    <property type="molecule type" value="Genomic_DNA"/>
</dbReference>
<dbReference type="Pfam" id="PF09990">
    <property type="entry name" value="DUF2231"/>
    <property type="match status" value="1"/>
</dbReference>
<feature type="transmembrane region" description="Helical" evidence="1">
    <location>
        <begin position="18"/>
        <end position="36"/>
    </location>
</feature>
<dbReference type="Gene3D" id="3.80.10.10">
    <property type="entry name" value="Ribonuclease Inhibitor"/>
    <property type="match status" value="1"/>
</dbReference>
<evidence type="ECO:0000256" key="1">
    <source>
        <dbReference type="SAM" id="Phobius"/>
    </source>
</evidence>
<proteinExistence type="predicted"/>